<reference evidence="1 2" key="1">
    <citation type="submission" date="2024-11" db="EMBL/GenBank/DDBJ databases">
        <authorList>
            <person name="Heng Y.C."/>
            <person name="Lim A.C.H."/>
            <person name="Lee J.K.Y."/>
            <person name="Kittelmann S."/>
        </authorList>
    </citation>
    <scope>NUCLEOTIDE SEQUENCE [LARGE SCALE GENOMIC DNA]</scope>
    <source>
        <strain evidence="1 2">WILCCON 0114</strain>
    </source>
</reference>
<organism evidence="1 2">
    <name type="scientific">Clostridium neuense</name>
    <dbReference type="NCBI Taxonomy" id="1728934"/>
    <lineage>
        <taxon>Bacteria</taxon>
        <taxon>Bacillati</taxon>
        <taxon>Bacillota</taxon>
        <taxon>Clostridia</taxon>
        <taxon>Eubacteriales</taxon>
        <taxon>Clostridiaceae</taxon>
        <taxon>Clostridium</taxon>
    </lineage>
</organism>
<dbReference type="RefSeq" id="WP_406789879.1">
    <property type="nucleotide sequence ID" value="NZ_JBJIAA010000028.1"/>
</dbReference>
<evidence type="ECO:0000313" key="2">
    <source>
        <dbReference type="Proteomes" id="UP001623592"/>
    </source>
</evidence>
<comment type="caution">
    <text evidence="1">The sequence shown here is derived from an EMBL/GenBank/DDBJ whole genome shotgun (WGS) entry which is preliminary data.</text>
</comment>
<proteinExistence type="predicted"/>
<sequence length="143" mass="15879">MKTMVRTLIAVVIILIIAVLGYKIYTAHTANVLNKAIIKEYGDLYGYVNKVDNEIFTVSKQKVIKQGNRTMNQDTGQTIKFKCNKDTKVIKRTIYSINKSKAEAKDQAGSLSDIKVDKLVSVWGKSGADGTITAETVVLMEFN</sequence>
<keyword evidence="2" id="KW-1185">Reference proteome</keyword>
<dbReference type="EMBL" id="JBJIAA010000028">
    <property type="protein sequence ID" value="MFL0253211.1"/>
    <property type="molecule type" value="Genomic_DNA"/>
</dbReference>
<dbReference type="Proteomes" id="UP001623592">
    <property type="component" value="Unassembled WGS sequence"/>
</dbReference>
<evidence type="ECO:0000313" key="1">
    <source>
        <dbReference type="EMBL" id="MFL0253211.1"/>
    </source>
</evidence>
<gene>
    <name evidence="1" type="ORF">ACJDT4_22655</name>
</gene>
<protein>
    <recommendedName>
        <fullName evidence="3">DUF3221 domain-containing protein</fullName>
    </recommendedName>
</protein>
<evidence type="ECO:0008006" key="3">
    <source>
        <dbReference type="Google" id="ProtNLM"/>
    </source>
</evidence>
<name>A0ABW8TLP8_9CLOT</name>
<accession>A0ABW8TLP8</accession>